<evidence type="ECO:0000313" key="4">
    <source>
        <dbReference type="EMBL" id="MBK1697711.1"/>
    </source>
</evidence>
<evidence type="ECO:0000256" key="3">
    <source>
        <dbReference type="ARBA" id="ARBA00022845"/>
    </source>
</evidence>
<reference evidence="4" key="2">
    <citation type="journal article" date="2020" name="Microorganisms">
        <title>Osmotic Adaptation and Compatible Solute Biosynthesis of Phototrophic Bacteria as Revealed from Genome Analyses.</title>
        <authorList>
            <person name="Imhoff J.F."/>
            <person name="Rahn T."/>
            <person name="Kunzel S."/>
            <person name="Keller A."/>
            <person name="Neulinger S.C."/>
        </authorList>
    </citation>
    <scope>NUCLEOTIDE SEQUENCE</scope>
    <source>
        <strain evidence="4">DSM 9154</strain>
    </source>
</reference>
<accession>A0A934QIL8</accession>
<evidence type="ECO:0000313" key="5">
    <source>
        <dbReference type="Proteomes" id="UP000778970"/>
    </source>
</evidence>
<dbReference type="Proteomes" id="UP000778970">
    <property type="component" value="Unassembled WGS sequence"/>
</dbReference>
<reference evidence="4" key="1">
    <citation type="submission" date="2017-08" db="EMBL/GenBank/DDBJ databases">
        <authorList>
            <person name="Imhoff J.F."/>
            <person name="Rahn T."/>
            <person name="Kuenzel S."/>
            <person name="Neulinger S.C."/>
        </authorList>
    </citation>
    <scope>NUCLEOTIDE SEQUENCE</scope>
    <source>
        <strain evidence="4">DSM 9154</strain>
    </source>
</reference>
<dbReference type="InterPro" id="IPR003775">
    <property type="entry name" value="Flagellar_assembly_factor_FliW"/>
</dbReference>
<sequence>MAPYDTHATLAHADASTCTASREEQMHTRFGTLTIKPEHKLEMPKGPFGFAGYTQFALADVPNQAASQFRILQSLEDASVSFIVLPIAADNGWIDAKDFQAACQSYCFDPNTSGLLLIATMRRDANGQVQTTVNMKAPIVLDTAHQLARQVVFTGEGYSIQHPLEL</sequence>
<keyword evidence="1" id="KW-0963">Cytoplasm</keyword>
<dbReference type="PANTHER" id="PTHR39190:SF1">
    <property type="entry name" value="FLAGELLAR ASSEMBLY FACTOR FLIW"/>
    <property type="match status" value="1"/>
</dbReference>
<keyword evidence="5" id="KW-1185">Reference proteome</keyword>
<evidence type="ECO:0000256" key="2">
    <source>
        <dbReference type="ARBA" id="ARBA00022795"/>
    </source>
</evidence>
<organism evidence="4 5">
    <name type="scientific">Rhodovibrio salinarum</name>
    <dbReference type="NCBI Taxonomy" id="1087"/>
    <lineage>
        <taxon>Bacteria</taxon>
        <taxon>Pseudomonadati</taxon>
        <taxon>Pseudomonadota</taxon>
        <taxon>Alphaproteobacteria</taxon>
        <taxon>Rhodospirillales</taxon>
        <taxon>Rhodovibrionaceae</taxon>
        <taxon>Rhodovibrio</taxon>
    </lineage>
</organism>
<dbReference type="Gene3D" id="2.30.290.10">
    <property type="entry name" value="BH3618-like"/>
    <property type="match status" value="1"/>
</dbReference>
<dbReference type="EMBL" id="NRRE01000026">
    <property type="protein sequence ID" value="MBK1697711.1"/>
    <property type="molecule type" value="Genomic_DNA"/>
</dbReference>
<protein>
    <recommendedName>
        <fullName evidence="6">Flagellar assembly factor FliW</fullName>
    </recommendedName>
</protein>
<evidence type="ECO:0000256" key="1">
    <source>
        <dbReference type="ARBA" id="ARBA00022490"/>
    </source>
</evidence>
<gene>
    <name evidence="4" type="ORF">CKO21_10700</name>
</gene>
<dbReference type="GO" id="GO:0044780">
    <property type="term" value="P:bacterial-type flagellum assembly"/>
    <property type="evidence" value="ECO:0007669"/>
    <property type="project" value="InterPro"/>
</dbReference>
<keyword evidence="2" id="KW-1005">Bacterial flagellum biogenesis</keyword>
<evidence type="ECO:0008006" key="6">
    <source>
        <dbReference type="Google" id="ProtNLM"/>
    </source>
</evidence>
<dbReference type="Pfam" id="PF02623">
    <property type="entry name" value="FliW"/>
    <property type="match status" value="1"/>
</dbReference>
<name>A0A934QIL8_9PROT</name>
<dbReference type="GO" id="GO:0006417">
    <property type="term" value="P:regulation of translation"/>
    <property type="evidence" value="ECO:0007669"/>
    <property type="project" value="UniProtKB-KW"/>
</dbReference>
<dbReference type="AlphaFoldDB" id="A0A934QIL8"/>
<dbReference type="SUPFAM" id="SSF141457">
    <property type="entry name" value="BH3618-like"/>
    <property type="match status" value="1"/>
</dbReference>
<dbReference type="InterPro" id="IPR024046">
    <property type="entry name" value="Flagellar_assmbl_FliW_dom_sf"/>
</dbReference>
<proteinExistence type="predicted"/>
<dbReference type="RefSeq" id="WP_027289061.1">
    <property type="nucleotide sequence ID" value="NZ_NRRE01000026.1"/>
</dbReference>
<comment type="caution">
    <text evidence="4">The sequence shown here is derived from an EMBL/GenBank/DDBJ whole genome shotgun (WGS) entry which is preliminary data.</text>
</comment>
<keyword evidence="3" id="KW-0810">Translation regulation</keyword>
<dbReference type="PANTHER" id="PTHR39190">
    <property type="entry name" value="FLAGELLAR ASSEMBLY FACTOR FLIW"/>
    <property type="match status" value="1"/>
</dbReference>